<dbReference type="InterPro" id="IPR036249">
    <property type="entry name" value="Thioredoxin-like_sf"/>
</dbReference>
<sequence>MSTSSILLPTFTLLSHPLCPYVQRAAILLREKGIPFERKEIDLANKPTWFLQLSPLGKTPVLMVDDEAIFESAVICEYLDETQAPHLHPAHPLQRARHRAWMEFGTSILNSVASFYNAPDEKTLALKVNEIAEKFAQIELVLSERGGYFSGEDFSMVDAVFGPLFRYFDTFELIDDFGFFKHTPKVCAWRQQLALRPSIQGAVSGDFREQLTTFLVNRQSALSKRMEKIFAPREMITA</sequence>
<dbReference type="SUPFAM" id="SSF47616">
    <property type="entry name" value="GST C-terminal domain-like"/>
    <property type="match status" value="1"/>
</dbReference>
<evidence type="ECO:0000256" key="3">
    <source>
        <dbReference type="ARBA" id="ARBA00047960"/>
    </source>
</evidence>
<dbReference type="PANTHER" id="PTHR43968:SF6">
    <property type="entry name" value="GLUTATHIONE S-TRANSFERASE OMEGA"/>
    <property type="match status" value="1"/>
</dbReference>
<evidence type="ECO:0000313" key="7">
    <source>
        <dbReference type="Proteomes" id="UP000624279"/>
    </source>
</evidence>
<name>A0ABR6YG48_9BURK</name>
<dbReference type="CDD" id="cd00570">
    <property type="entry name" value="GST_N_family"/>
    <property type="match status" value="1"/>
</dbReference>
<dbReference type="Pfam" id="PF00043">
    <property type="entry name" value="GST_C"/>
    <property type="match status" value="1"/>
</dbReference>
<feature type="domain" description="GST C-terminal" evidence="5">
    <location>
        <begin position="91"/>
        <end position="214"/>
    </location>
</feature>
<reference evidence="6 7" key="1">
    <citation type="submission" date="2020-08" db="EMBL/GenBank/DDBJ databases">
        <title>Novel species isolated from subtropical streams in China.</title>
        <authorList>
            <person name="Lu H."/>
        </authorList>
    </citation>
    <scope>NUCLEOTIDE SEQUENCE [LARGE SCALE GENOMIC DNA]</scope>
    <source>
        <strain evidence="6 7">LX15W</strain>
    </source>
</reference>
<dbReference type="PROSITE" id="PS50404">
    <property type="entry name" value="GST_NTER"/>
    <property type="match status" value="1"/>
</dbReference>
<dbReference type="PANTHER" id="PTHR43968">
    <property type="match status" value="1"/>
</dbReference>
<comment type="caution">
    <text evidence="6">The sequence shown here is derived from an EMBL/GenBank/DDBJ whole genome shotgun (WGS) entry which is preliminary data.</text>
</comment>
<dbReference type="Pfam" id="PF13409">
    <property type="entry name" value="GST_N_2"/>
    <property type="match status" value="1"/>
</dbReference>
<dbReference type="Gene3D" id="3.40.30.10">
    <property type="entry name" value="Glutaredoxin"/>
    <property type="match status" value="1"/>
</dbReference>
<dbReference type="SFLD" id="SFLDS00019">
    <property type="entry name" value="Glutathione_Transferase_(cytos"/>
    <property type="match status" value="1"/>
</dbReference>
<evidence type="ECO:0000256" key="2">
    <source>
        <dbReference type="ARBA" id="ARBA00022679"/>
    </source>
</evidence>
<dbReference type="InterPro" id="IPR010987">
    <property type="entry name" value="Glutathione-S-Trfase_C-like"/>
</dbReference>
<feature type="domain" description="GST N-terminal" evidence="4">
    <location>
        <begin position="9"/>
        <end position="87"/>
    </location>
</feature>
<keyword evidence="2" id="KW-0808">Transferase</keyword>
<accession>A0ABR6YG48</accession>
<gene>
    <name evidence="6" type="ORF">H8K55_18360</name>
</gene>
<dbReference type="SUPFAM" id="SSF52833">
    <property type="entry name" value="Thioredoxin-like"/>
    <property type="match status" value="1"/>
</dbReference>
<evidence type="ECO:0000313" key="6">
    <source>
        <dbReference type="EMBL" id="MBC3875559.1"/>
    </source>
</evidence>
<dbReference type="InterPro" id="IPR040079">
    <property type="entry name" value="Glutathione_S-Trfase"/>
</dbReference>
<comment type="catalytic activity">
    <reaction evidence="3">
        <text>RX + glutathione = an S-substituted glutathione + a halide anion + H(+)</text>
        <dbReference type="Rhea" id="RHEA:16437"/>
        <dbReference type="ChEBI" id="CHEBI:15378"/>
        <dbReference type="ChEBI" id="CHEBI:16042"/>
        <dbReference type="ChEBI" id="CHEBI:17792"/>
        <dbReference type="ChEBI" id="CHEBI:57925"/>
        <dbReference type="ChEBI" id="CHEBI:90779"/>
        <dbReference type="EC" id="2.5.1.18"/>
    </reaction>
</comment>
<dbReference type="InterPro" id="IPR004045">
    <property type="entry name" value="Glutathione_S-Trfase_N"/>
</dbReference>
<dbReference type="EC" id="2.5.1.18" evidence="1"/>
<dbReference type="PROSITE" id="PS50405">
    <property type="entry name" value="GST_CTER"/>
    <property type="match status" value="1"/>
</dbReference>
<dbReference type="RefSeq" id="WP_186943526.1">
    <property type="nucleotide sequence ID" value="NZ_JACOGA010000020.1"/>
</dbReference>
<dbReference type="Proteomes" id="UP000624279">
    <property type="component" value="Unassembled WGS sequence"/>
</dbReference>
<evidence type="ECO:0000259" key="5">
    <source>
        <dbReference type="PROSITE" id="PS50405"/>
    </source>
</evidence>
<evidence type="ECO:0000256" key="1">
    <source>
        <dbReference type="ARBA" id="ARBA00012452"/>
    </source>
</evidence>
<proteinExistence type="predicted"/>
<dbReference type="InterPro" id="IPR045073">
    <property type="entry name" value="Omega/Tau-like"/>
</dbReference>
<dbReference type="InterPro" id="IPR050983">
    <property type="entry name" value="GST_Omega/HSP26"/>
</dbReference>
<keyword evidence="7" id="KW-1185">Reference proteome</keyword>
<dbReference type="SFLD" id="SFLDG00358">
    <property type="entry name" value="Main_(cytGST)"/>
    <property type="match status" value="1"/>
</dbReference>
<evidence type="ECO:0000259" key="4">
    <source>
        <dbReference type="PROSITE" id="PS50404"/>
    </source>
</evidence>
<dbReference type="EMBL" id="JACOGA010000020">
    <property type="protein sequence ID" value="MBC3875559.1"/>
    <property type="molecule type" value="Genomic_DNA"/>
</dbReference>
<dbReference type="InterPro" id="IPR036282">
    <property type="entry name" value="Glutathione-S-Trfase_C_sf"/>
</dbReference>
<dbReference type="InterPro" id="IPR004046">
    <property type="entry name" value="GST_C"/>
</dbReference>
<protein>
    <recommendedName>
        <fullName evidence="1">glutathione transferase</fullName>
        <ecNumber evidence="1">2.5.1.18</ecNumber>
    </recommendedName>
</protein>
<dbReference type="Gene3D" id="1.20.1050.10">
    <property type="match status" value="1"/>
</dbReference>
<dbReference type="SFLD" id="SFLDG01152">
    <property type="entry name" value="Main.3:_Omega-_and_Tau-like"/>
    <property type="match status" value="1"/>
</dbReference>
<organism evidence="6 7">
    <name type="scientific">Undibacterium flavidum</name>
    <dbReference type="NCBI Taxonomy" id="2762297"/>
    <lineage>
        <taxon>Bacteria</taxon>
        <taxon>Pseudomonadati</taxon>
        <taxon>Pseudomonadota</taxon>
        <taxon>Betaproteobacteria</taxon>
        <taxon>Burkholderiales</taxon>
        <taxon>Oxalobacteraceae</taxon>
        <taxon>Undibacterium</taxon>
    </lineage>
</organism>